<feature type="compositionally biased region" description="Basic and acidic residues" evidence="1">
    <location>
        <begin position="36"/>
        <end position="51"/>
    </location>
</feature>
<feature type="region of interest" description="Disordered" evidence="1">
    <location>
        <begin position="1"/>
        <end position="51"/>
    </location>
</feature>
<protein>
    <submittedName>
        <fullName evidence="2">Fe-S protein</fullName>
    </submittedName>
</protein>
<sequence length="106" mass="11656">MGPVAAGPTPYNVPPFEPNPPVNMPQSPESAPFRPQPDRGTTDSTLSDRPDSPCIGICSTLFDEICQGCGRTAAEVSNWVFFSDEEKQAVWERITREGTARRFRQG</sequence>
<dbReference type="PANTHER" id="PTHR35175:SF1">
    <property type="entry name" value="OXIDOREDUCTASE"/>
    <property type="match status" value="1"/>
</dbReference>
<dbReference type="InterPro" id="IPR010710">
    <property type="entry name" value="DUF1289"/>
</dbReference>
<gene>
    <name evidence="2" type="ORF">CO2235_150299</name>
</gene>
<dbReference type="AlphaFoldDB" id="A0A375FZV5"/>
<dbReference type="PANTHER" id="PTHR35175">
    <property type="entry name" value="DUF1289 DOMAIN-CONTAINING PROTEIN"/>
    <property type="match status" value="1"/>
</dbReference>
<feature type="compositionally biased region" description="Pro residues" evidence="1">
    <location>
        <begin position="11"/>
        <end position="23"/>
    </location>
</feature>
<evidence type="ECO:0000256" key="1">
    <source>
        <dbReference type="SAM" id="MobiDB-lite"/>
    </source>
</evidence>
<organism evidence="2">
    <name type="scientific">Cupriavidus oxalaticus</name>
    <dbReference type="NCBI Taxonomy" id="96344"/>
    <lineage>
        <taxon>Bacteria</taxon>
        <taxon>Pseudomonadati</taxon>
        <taxon>Pseudomonadota</taxon>
        <taxon>Betaproteobacteria</taxon>
        <taxon>Burkholderiales</taxon>
        <taxon>Burkholderiaceae</taxon>
        <taxon>Cupriavidus</taxon>
    </lineage>
</organism>
<proteinExistence type="predicted"/>
<reference evidence="2" key="1">
    <citation type="submission" date="2018-01" db="EMBL/GenBank/DDBJ databases">
        <authorList>
            <person name="Clerissi C."/>
        </authorList>
    </citation>
    <scope>NUCLEOTIDE SEQUENCE</scope>
    <source>
        <strain evidence="2">Cupriavidus oxalaticus LMG 2235</strain>
    </source>
</reference>
<name>A0A375FZV5_9BURK</name>
<dbReference type="Proteomes" id="UP000256862">
    <property type="component" value="Chromosome CO2235"/>
</dbReference>
<evidence type="ECO:0000313" key="2">
    <source>
        <dbReference type="EMBL" id="SPC12644.1"/>
    </source>
</evidence>
<dbReference type="Pfam" id="PF06945">
    <property type="entry name" value="DUF1289"/>
    <property type="match status" value="1"/>
</dbReference>
<dbReference type="EMBL" id="OGUS01000115">
    <property type="protein sequence ID" value="SPC12644.1"/>
    <property type="molecule type" value="Genomic_DNA"/>
</dbReference>
<accession>A0A375FZV5</accession>
<comment type="caution">
    <text evidence="2">The sequence shown here is derived from an EMBL/GenBank/DDBJ whole genome shotgun (WGS) entry which is preliminary data.</text>
</comment>